<dbReference type="KEGG" id="ccn:H924_00500"/>
<evidence type="ECO:0008006" key="5">
    <source>
        <dbReference type="Google" id="ProtNLM"/>
    </source>
</evidence>
<evidence type="ECO:0000313" key="3">
    <source>
        <dbReference type="EMBL" id="AGG65560.1"/>
    </source>
</evidence>
<feature type="region of interest" description="Disordered" evidence="1">
    <location>
        <begin position="97"/>
        <end position="147"/>
    </location>
</feature>
<dbReference type="eggNOG" id="ENOG5031JGB">
    <property type="taxonomic scope" value="Bacteria"/>
</dbReference>
<accession>M1UCI5</accession>
<evidence type="ECO:0000256" key="2">
    <source>
        <dbReference type="SAM" id="SignalP"/>
    </source>
</evidence>
<dbReference type="AlphaFoldDB" id="M1UCI5"/>
<feature type="signal peptide" evidence="2">
    <location>
        <begin position="1"/>
        <end position="29"/>
    </location>
</feature>
<gene>
    <name evidence="3" type="ORF">H924_00500</name>
</gene>
<sequence>MRTFSARLLTPVILGTALLSLAPVPASHAAVGAMLAQVPSGDISCDTAAAYWTSDADYQNKVAQAQALAAFDSRGNDILAALARVDAAAESCGLKGTVGSAATESPTTGTSGTSDATGTASETGTASGSANTETTPTPGAGGTADSPITDAAAVLGSVRSNTETPMKTIEILGQGQVEVADADAMMANFLRQFTMVV</sequence>
<organism evidence="3 4">
    <name type="scientific">Corynebacterium callunae DSM 20147</name>
    <dbReference type="NCBI Taxonomy" id="1121353"/>
    <lineage>
        <taxon>Bacteria</taxon>
        <taxon>Bacillati</taxon>
        <taxon>Actinomycetota</taxon>
        <taxon>Actinomycetes</taxon>
        <taxon>Mycobacteriales</taxon>
        <taxon>Corynebacteriaceae</taxon>
        <taxon>Corynebacterium</taxon>
    </lineage>
</organism>
<dbReference type="EMBL" id="CP004354">
    <property type="protein sequence ID" value="AGG65560.1"/>
    <property type="molecule type" value="Genomic_DNA"/>
</dbReference>
<dbReference type="RefSeq" id="WP_015650016.1">
    <property type="nucleotide sequence ID" value="NC_020506.1"/>
</dbReference>
<keyword evidence="4" id="KW-1185">Reference proteome</keyword>
<evidence type="ECO:0000256" key="1">
    <source>
        <dbReference type="SAM" id="MobiDB-lite"/>
    </source>
</evidence>
<feature type="compositionally biased region" description="Low complexity" evidence="1">
    <location>
        <begin position="99"/>
        <end position="138"/>
    </location>
</feature>
<keyword evidence="2" id="KW-0732">Signal</keyword>
<dbReference type="HOGENOM" id="CLU_098223_0_0_11"/>
<protein>
    <recommendedName>
        <fullName evidence="5">Secreted protein</fullName>
    </recommendedName>
</protein>
<dbReference type="OrthoDB" id="4410987at2"/>
<dbReference type="Proteomes" id="UP000011760">
    <property type="component" value="Chromosome"/>
</dbReference>
<name>M1UCI5_9CORY</name>
<dbReference type="STRING" id="1121353.H924_00500"/>
<proteinExistence type="predicted"/>
<feature type="chain" id="PRO_5004017591" description="Secreted protein" evidence="2">
    <location>
        <begin position="30"/>
        <end position="197"/>
    </location>
</feature>
<evidence type="ECO:0000313" key="4">
    <source>
        <dbReference type="Proteomes" id="UP000011760"/>
    </source>
</evidence>
<dbReference type="PATRIC" id="fig|1121353.3.peg.108"/>
<reference evidence="3 4" key="1">
    <citation type="submission" date="2013-02" db="EMBL/GenBank/DDBJ databases">
        <title>The complete genome sequence of Corynebacterium callunae DSM 20147.</title>
        <authorList>
            <person name="Ruckert C."/>
            <person name="Albersmeier A."/>
            <person name="Kalinowski J."/>
        </authorList>
    </citation>
    <scope>NUCLEOTIDE SEQUENCE [LARGE SCALE GENOMIC DNA]</scope>
    <source>
        <strain evidence="3 4">DSM 20147</strain>
    </source>
</reference>